<evidence type="ECO:0000313" key="9">
    <source>
        <dbReference type="Proteomes" id="UP000006546"/>
    </source>
</evidence>
<dbReference type="OrthoDB" id="9803892at2"/>
<keyword evidence="6" id="KW-0560">Oxidoreductase</keyword>
<comment type="similarity">
    <text evidence="2 6">Belongs to the dTDP-4-dehydrorhamnose reductase family.</text>
</comment>
<dbReference type="HOGENOM" id="CLU_045518_2_2_12"/>
<proteinExistence type="inferred from homology"/>
<dbReference type="PANTHER" id="PTHR10491:SF4">
    <property type="entry name" value="METHIONINE ADENOSYLTRANSFERASE 2 SUBUNIT BETA"/>
    <property type="match status" value="1"/>
</dbReference>
<evidence type="ECO:0000259" key="7">
    <source>
        <dbReference type="Pfam" id="PF04321"/>
    </source>
</evidence>
<evidence type="ECO:0000256" key="2">
    <source>
        <dbReference type="ARBA" id="ARBA00010944"/>
    </source>
</evidence>
<dbReference type="InterPro" id="IPR005913">
    <property type="entry name" value="dTDP_dehydrorham_reduct"/>
</dbReference>
<dbReference type="eggNOG" id="COG1091">
    <property type="taxonomic scope" value="Bacteria"/>
</dbReference>
<dbReference type="Gene3D" id="3.40.50.720">
    <property type="entry name" value="NAD(P)-binding Rossmann-like Domain"/>
    <property type="match status" value="1"/>
</dbReference>
<dbReference type="AlphaFoldDB" id="F4LIJ8"/>
<comment type="pathway">
    <text evidence="1 6">Carbohydrate biosynthesis; dTDP-L-rhamnose biosynthesis.</text>
</comment>
<dbReference type="GO" id="GO:0019305">
    <property type="term" value="P:dTDP-rhamnose biosynthetic process"/>
    <property type="evidence" value="ECO:0007669"/>
    <property type="project" value="UniProtKB-UniPathway"/>
</dbReference>
<dbReference type="Pfam" id="PF04321">
    <property type="entry name" value="RmlD_sub_bind"/>
    <property type="match status" value="1"/>
</dbReference>
<sequence length="293" mass="32778">MNKKKLLILGATGMAGHVAYLHLSETGKYELATVCHSGKIGTNSYELDVYDTQKLTKIITVEKPDYVINCIGILIKGSKTNPANAIYVNAYFPHLLSKIVHEKLPSTKVIHISTDCVFSGNKGNYKDNDVKDALDIYGMTKNLGELINEQDLTLRTSIIGPELKKNGEGLMHWIFSQMQNKELNGYTKSIWAGITTYELAKVIDYSIGENITGLYQVSNNTSITKHDLVSMIVQEYGLPIKVNEVGGVVSNKSIENSSRTNCNYSVSSYDKMIKEMHSFMNQHRELYTQYLGE</sequence>
<evidence type="ECO:0000256" key="1">
    <source>
        <dbReference type="ARBA" id="ARBA00004781"/>
    </source>
</evidence>
<protein>
    <recommendedName>
        <fullName evidence="4 6">dTDP-4-dehydrorhamnose reductase</fullName>
        <ecNumber evidence="3 6">1.1.1.133</ecNumber>
    </recommendedName>
</protein>
<evidence type="ECO:0000256" key="3">
    <source>
        <dbReference type="ARBA" id="ARBA00012929"/>
    </source>
</evidence>
<dbReference type="RefSeq" id="WP_013758928.1">
    <property type="nucleotide sequence ID" value="NC_015500.1"/>
</dbReference>
<evidence type="ECO:0000313" key="8">
    <source>
        <dbReference type="EMBL" id="AEE17223.1"/>
    </source>
</evidence>
<dbReference type="GO" id="GO:0005829">
    <property type="term" value="C:cytosol"/>
    <property type="evidence" value="ECO:0007669"/>
    <property type="project" value="TreeGrafter"/>
</dbReference>
<accession>F4LIJ8</accession>
<feature type="domain" description="RmlD-like substrate binding" evidence="7">
    <location>
        <begin position="5"/>
        <end position="282"/>
    </location>
</feature>
<dbReference type="InterPro" id="IPR036291">
    <property type="entry name" value="NAD(P)-bd_dom_sf"/>
</dbReference>
<dbReference type="KEGG" id="tbe:Trebr_1802"/>
<dbReference type="EC" id="1.1.1.133" evidence="3 6"/>
<gene>
    <name evidence="8" type="ordered locus">Trebr_1802</name>
</gene>
<evidence type="ECO:0000256" key="5">
    <source>
        <dbReference type="ARBA" id="ARBA00048200"/>
    </source>
</evidence>
<dbReference type="EMBL" id="CP002696">
    <property type="protein sequence ID" value="AEE17223.1"/>
    <property type="molecule type" value="Genomic_DNA"/>
</dbReference>
<dbReference type="CDD" id="cd05254">
    <property type="entry name" value="dTDP_HR_like_SDR_e"/>
    <property type="match status" value="1"/>
</dbReference>
<comment type="function">
    <text evidence="6">Catalyzes the reduction of dTDP-6-deoxy-L-lyxo-4-hexulose to yield dTDP-L-rhamnose.</text>
</comment>
<keyword evidence="9" id="KW-1185">Reference proteome</keyword>
<evidence type="ECO:0000256" key="4">
    <source>
        <dbReference type="ARBA" id="ARBA00017099"/>
    </source>
</evidence>
<dbReference type="PANTHER" id="PTHR10491">
    <property type="entry name" value="DTDP-4-DEHYDRORHAMNOSE REDUCTASE"/>
    <property type="match status" value="1"/>
</dbReference>
<keyword evidence="6" id="KW-0521">NADP</keyword>
<dbReference type="SUPFAM" id="SSF51735">
    <property type="entry name" value="NAD(P)-binding Rossmann-fold domains"/>
    <property type="match status" value="1"/>
</dbReference>
<dbReference type="GO" id="GO:0008831">
    <property type="term" value="F:dTDP-4-dehydrorhamnose reductase activity"/>
    <property type="evidence" value="ECO:0007669"/>
    <property type="project" value="UniProtKB-EC"/>
</dbReference>
<name>F4LIJ8_TREBD</name>
<evidence type="ECO:0000256" key="6">
    <source>
        <dbReference type="RuleBase" id="RU364082"/>
    </source>
</evidence>
<dbReference type="UniPathway" id="UPA00124"/>
<dbReference type="InterPro" id="IPR029903">
    <property type="entry name" value="RmlD-like-bd"/>
</dbReference>
<comment type="catalytic activity">
    <reaction evidence="5">
        <text>dTDP-beta-L-rhamnose + NADP(+) = dTDP-4-dehydro-beta-L-rhamnose + NADPH + H(+)</text>
        <dbReference type="Rhea" id="RHEA:21796"/>
        <dbReference type="ChEBI" id="CHEBI:15378"/>
        <dbReference type="ChEBI" id="CHEBI:57510"/>
        <dbReference type="ChEBI" id="CHEBI:57783"/>
        <dbReference type="ChEBI" id="CHEBI:58349"/>
        <dbReference type="ChEBI" id="CHEBI:62830"/>
        <dbReference type="EC" id="1.1.1.133"/>
    </reaction>
</comment>
<organism evidence="8 9">
    <name type="scientific">Treponema brennaborense (strain DSM 12168 / CIP 105900 / DD5/3)</name>
    <dbReference type="NCBI Taxonomy" id="906968"/>
    <lineage>
        <taxon>Bacteria</taxon>
        <taxon>Pseudomonadati</taxon>
        <taxon>Spirochaetota</taxon>
        <taxon>Spirochaetia</taxon>
        <taxon>Spirochaetales</taxon>
        <taxon>Treponemataceae</taxon>
        <taxon>Treponema</taxon>
    </lineage>
</organism>
<dbReference type="Proteomes" id="UP000006546">
    <property type="component" value="Chromosome"/>
</dbReference>
<dbReference type="STRING" id="906968.Trebr_1802"/>
<reference evidence="9" key="1">
    <citation type="submission" date="2011-04" db="EMBL/GenBank/DDBJ databases">
        <title>The complete genome of Treponema brennaborense DSM 12168.</title>
        <authorList>
            <person name="Lucas S."/>
            <person name="Han J."/>
            <person name="Lapidus A."/>
            <person name="Bruce D."/>
            <person name="Goodwin L."/>
            <person name="Pitluck S."/>
            <person name="Peters L."/>
            <person name="Kyrpides N."/>
            <person name="Mavromatis K."/>
            <person name="Ivanova N."/>
            <person name="Mikhailova N."/>
            <person name="Pagani I."/>
            <person name="Teshima H."/>
            <person name="Detter J.C."/>
            <person name="Tapia R."/>
            <person name="Han C."/>
            <person name="Land M."/>
            <person name="Hauser L."/>
            <person name="Markowitz V."/>
            <person name="Cheng J.-F."/>
            <person name="Hugenholtz P."/>
            <person name="Woyke T."/>
            <person name="Wu D."/>
            <person name="Gronow S."/>
            <person name="Wellnitz S."/>
            <person name="Brambilla E."/>
            <person name="Klenk H.-P."/>
            <person name="Eisen J.A."/>
        </authorList>
    </citation>
    <scope>NUCLEOTIDE SEQUENCE [LARGE SCALE GENOMIC DNA]</scope>
    <source>
        <strain evidence="9">DSM 12168 / CIP 105900 / DD5/3</strain>
    </source>
</reference>